<protein>
    <submittedName>
        <fullName evidence="2">6760_t:CDS:1</fullName>
    </submittedName>
</protein>
<feature type="non-terminal residue" evidence="2">
    <location>
        <position position="1"/>
    </location>
</feature>
<feature type="compositionally biased region" description="Acidic residues" evidence="1">
    <location>
        <begin position="136"/>
        <end position="147"/>
    </location>
</feature>
<organism evidence="2 3">
    <name type="scientific">Gigaspora margarita</name>
    <dbReference type="NCBI Taxonomy" id="4874"/>
    <lineage>
        <taxon>Eukaryota</taxon>
        <taxon>Fungi</taxon>
        <taxon>Fungi incertae sedis</taxon>
        <taxon>Mucoromycota</taxon>
        <taxon>Glomeromycotina</taxon>
        <taxon>Glomeromycetes</taxon>
        <taxon>Diversisporales</taxon>
        <taxon>Gigasporaceae</taxon>
        <taxon>Gigaspora</taxon>
    </lineage>
</organism>
<feature type="non-terminal residue" evidence="2">
    <location>
        <position position="221"/>
    </location>
</feature>
<evidence type="ECO:0000313" key="3">
    <source>
        <dbReference type="Proteomes" id="UP000789901"/>
    </source>
</evidence>
<evidence type="ECO:0000313" key="2">
    <source>
        <dbReference type="EMBL" id="CAG8853070.1"/>
    </source>
</evidence>
<dbReference type="Proteomes" id="UP000789901">
    <property type="component" value="Unassembled WGS sequence"/>
</dbReference>
<evidence type="ECO:0000256" key="1">
    <source>
        <dbReference type="SAM" id="MobiDB-lite"/>
    </source>
</evidence>
<gene>
    <name evidence="2" type="ORF">GMARGA_LOCUS41891</name>
</gene>
<proteinExistence type="predicted"/>
<sequence length="221" mass="26090">PNYCGRSLARNSTTIIKSFIRKYYPKNSAIIWKQMTFYRTQSGIFDIKLAWDTVDKVELIICNYKLAQPCEDFQKTTKILEYLNSVKLNNYEAESAKSLDESFNNTVDEINDYDMRMFLENEIDGYDTETFLEDSDDENYANTDEDSNFIVFESDSEDENRGRESNSNEIEIESDEKNRVESEEENKSNKEENRSDEEESNEEKNRDSEEESNEENRDEKN</sequence>
<feature type="region of interest" description="Disordered" evidence="1">
    <location>
        <begin position="136"/>
        <end position="221"/>
    </location>
</feature>
<keyword evidence="3" id="KW-1185">Reference proteome</keyword>
<accession>A0ABN7XDH1</accession>
<comment type="caution">
    <text evidence="2">The sequence shown here is derived from an EMBL/GenBank/DDBJ whole genome shotgun (WGS) entry which is preliminary data.</text>
</comment>
<feature type="compositionally biased region" description="Basic and acidic residues" evidence="1">
    <location>
        <begin position="175"/>
        <end position="193"/>
    </location>
</feature>
<name>A0ABN7XDH1_GIGMA</name>
<reference evidence="2 3" key="1">
    <citation type="submission" date="2021-06" db="EMBL/GenBank/DDBJ databases">
        <authorList>
            <person name="Kallberg Y."/>
            <person name="Tangrot J."/>
            <person name="Rosling A."/>
        </authorList>
    </citation>
    <scope>NUCLEOTIDE SEQUENCE [LARGE SCALE GENOMIC DNA]</scope>
    <source>
        <strain evidence="2 3">120-4 pot B 10/14</strain>
    </source>
</reference>
<dbReference type="EMBL" id="CAJVQB010119564">
    <property type="protein sequence ID" value="CAG8853070.1"/>
    <property type="molecule type" value="Genomic_DNA"/>
</dbReference>